<dbReference type="RefSeq" id="WP_200280042.1">
    <property type="nucleotide sequence ID" value="NZ_JAENII010000009.1"/>
</dbReference>
<organism evidence="7 8">
    <name type="scientific">Haloferula rosea</name>
    <dbReference type="NCBI Taxonomy" id="490093"/>
    <lineage>
        <taxon>Bacteria</taxon>
        <taxon>Pseudomonadati</taxon>
        <taxon>Verrucomicrobiota</taxon>
        <taxon>Verrucomicrobiia</taxon>
        <taxon>Verrucomicrobiales</taxon>
        <taxon>Verrucomicrobiaceae</taxon>
        <taxon>Haloferula</taxon>
    </lineage>
</organism>
<feature type="transmembrane region" description="Helical" evidence="6">
    <location>
        <begin position="76"/>
        <end position="98"/>
    </location>
</feature>
<feature type="transmembrane region" description="Helical" evidence="6">
    <location>
        <begin position="6"/>
        <end position="26"/>
    </location>
</feature>
<feature type="transmembrane region" description="Helical" evidence="6">
    <location>
        <begin position="38"/>
        <end position="64"/>
    </location>
</feature>
<keyword evidence="3 6" id="KW-0812">Transmembrane</keyword>
<sequence length="208" mass="22502">MVLDLLAFAGVMALGQFSPGPDMLLLTRTSLAEGARQGARMAAGIATGLSLHAAVAVGGAAILFDRSPWVRTTLSVLAAGYLLWLAWRLFMEVFVRWYSGAKEEKAELPAHGSAYRRGLLCNLLNPKVAVFLAAVTAPFLQGPRPGWWPAGLWTIIVVEGLVLWIGWAWVLQWRPVRGAYLKAQPVLDLVFALVLAALGVLMILGVRT</sequence>
<dbReference type="PANTHER" id="PTHR30086">
    <property type="entry name" value="ARGININE EXPORTER PROTEIN ARGO"/>
    <property type="match status" value="1"/>
</dbReference>
<dbReference type="InterPro" id="IPR001123">
    <property type="entry name" value="LeuE-type"/>
</dbReference>
<accession>A0A934REV5</accession>
<evidence type="ECO:0000256" key="1">
    <source>
        <dbReference type="ARBA" id="ARBA00004651"/>
    </source>
</evidence>
<dbReference type="GO" id="GO:0015171">
    <property type="term" value="F:amino acid transmembrane transporter activity"/>
    <property type="evidence" value="ECO:0007669"/>
    <property type="project" value="TreeGrafter"/>
</dbReference>
<name>A0A934REV5_9BACT</name>
<dbReference type="PANTHER" id="PTHR30086:SF20">
    <property type="entry name" value="ARGININE EXPORTER PROTEIN ARGO-RELATED"/>
    <property type="match status" value="1"/>
</dbReference>
<evidence type="ECO:0000256" key="5">
    <source>
        <dbReference type="ARBA" id="ARBA00023136"/>
    </source>
</evidence>
<keyword evidence="4 6" id="KW-1133">Transmembrane helix</keyword>
<keyword evidence="2" id="KW-1003">Cell membrane</keyword>
<dbReference type="GO" id="GO:0005886">
    <property type="term" value="C:plasma membrane"/>
    <property type="evidence" value="ECO:0007669"/>
    <property type="project" value="UniProtKB-SubCell"/>
</dbReference>
<dbReference type="Proteomes" id="UP000658278">
    <property type="component" value="Unassembled WGS sequence"/>
</dbReference>
<evidence type="ECO:0000256" key="2">
    <source>
        <dbReference type="ARBA" id="ARBA00022475"/>
    </source>
</evidence>
<evidence type="ECO:0000313" key="7">
    <source>
        <dbReference type="EMBL" id="MBK1827846.1"/>
    </source>
</evidence>
<evidence type="ECO:0000256" key="3">
    <source>
        <dbReference type="ARBA" id="ARBA00022692"/>
    </source>
</evidence>
<comment type="subcellular location">
    <subcellularLocation>
        <location evidence="1">Cell membrane</location>
        <topology evidence="1">Multi-pass membrane protein</topology>
    </subcellularLocation>
</comment>
<feature type="transmembrane region" description="Helical" evidence="6">
    <location>
        <begin position="152"/>
        <end position="173"/>
    </location>
</feature>
<protein>
    <submittedName>
        <fullName evidence="7">LysE family translocator</fullName>
    </submittedName>
</protein>
<feature type="transmembrane region" description="Helical" evidence="6">
    <location>
        <begin position="185"/>
        <end position="206"/>
    </location>
</feature>
<keyword evidence="5 6" id="KW-0472">Membrane</keyword>
<evidence type="ECO:0000313" key="8">
    <source>
        <dbReference type="Proteomes" id="UP000658278"/>
    </source>
</evidence>
<comment type="caution">
    <text evidence="7">The sequence shown here is derived from an EMBL/GenBank/DDBJ whole genome shotgun (WGS) entry which is preliminary data.</text>
</comment>
<evidence type="ECO:0000256" key="4">
    <source>
        <dbReference type="ARBA" id="ARBA00022989"/>
    </source>
</evidence>
<dbReference type="Pfam" id="PF01810">
    <property type="entry name" value="LysE"/>
    <property type="match status" value="1"/>
</dbReference>
<gene>
    <name evidence="7" type="ORF">JIN81_12515</name>
</gene>
<evidence type="ECO:0000256" key="6">
    <source>
        <dbReference type="SAM" id="Phobius"/>
    </source>
</evidence>
<proteinExistence type="predicted"/>
<dbReference type="AlphaFoldDB" id="A0A934REV5"/>
<reference evidence="7" key="1">
    <citation type="submission" date="2021-01" db="EMBL/GenBank/DDBJ databases">
        <title>Modified the classification status of verrucomicrobia.</title>
        <authorList>
            <person name="Feng X."/>
        </authorList>
    </citation>
    <scope>NUCLEOTIDE SEQUENCE</scope>
    <source>
        <strain evidence="7">KCTC 22201</strain>
    </source>
</reference>
<keyword evidence="8" id="KW-1185">Reference proteome</keyword>
<dbReference type="EMBL" id="JAENII010000009">
    <property type="protein sequence ID" value="MBK1827846.1"/>
    <property type="molecule type" value="Genomic_DNA"/>
</dbReference>